<dbReference type="InterPro" id="IPR000719">
    <property type="entry name" value="Prot_kinase_dom"/>
</dbReference>
<dbReference type="OrthoDB" id="63989at2759"/>
<feature type="signal peptide" evidence="1">
    <location>
        <begin position="1"/>
        <end position="16"/>
    </location>
</feature>
<keyword evidence="1" id="KW-0732">Signal</keyword>
<organism evidence="3 4">
    <name type="scientific">Protopolystoma xenopodis</name>
    <dbReference type="NCBI Taxonomy" id="117903"/>
    <lineage>
        <taxon>Eukaryota</taxon>
        <taxon>Metazoa</taxon>
        <taxon>Spiralia</taxon>
        <taxon>Lophotrochozoa</taxon>
        <taxon>Platyhelminthes</taxon>
        <taxon>Monogenea</taxon>
        <taxon>Polyopisthocotylea</taxon>
        <taxon>Polystomatidea</taxon>
        <taxon>Polystomatidae</taxon>
        <taxon>Protopolystoma</taxon>
    </lineage>
</organism>
<dbReference type="Gene3D" id="1.10.510.10">
    <property type="entry name" value="Transferase(Phosphotransferase) domain 1"/>
    <property type="match status" value="1"/>
</dbReference>
<evidence type="ECO:0000256" key="1">
    <source>
        <dbReference type="SAM" id="SignalP"/>
    </source>
</evidence>
<feature type="chain" id="PRO_5019026880" description="Protein kinase domain-containing protein" evidence="1">
    <location>
        <begin position="17"/>
        <end position="194"/>
    </location>
</feature>
<dbReference type="PROSITE" id="PS50011">
    <property type="entry name" value="PROTEIN_KINASE_DOM"/>
    <property type="match status" value="1"/>
</dbReference>
<protein>
    <recommendedName>
        <fullName evidence="2">Protein kinase domain-containing protein</fullName>
    </recommendedName>
</protein>
<gene>
    <name evidence="3" type="ORF">PXEA_LOCUS3342</name>
</gene>
<dbReference type="AlphaFoldDB" id="A0A448WEM7"/>
<dbReference type="GO" id="GO:0005524">
    <property type="term" value="F:ATP binding"/>
    <property type="evidence" value="ECO:0007669"/>
    <property type="project" value="InterPro"/>
</dbReference>
<evidence type="ECO:0000259" key="2">
    <source>
        <dbReference type="PROSITE" id="PS50011"/>
    </source>
</evidence>
<evidence type="ECO:0000313" key="4">
    <source>
        <dbReference type="Proteomes" id="UP000784294"/>
    </source>
</evidence>
<keyword evidence="4" id="KW-1185">Reference proteome</keyword>
<reference evidence="3" key="1">
    <citation type="submission" date="2018-11" db="EMBL/GenBank/DDBJ databases">
        <authorList>
            <consortium name="Pathogen Informatics"/>
        </authorList>
    </citation>
    <scope>NUCLEOTIDE SEQUENCE</scope>
</reference>
<dbReference type="Proteomes" id="UP000784294">
    <property type="component" value="Unassembled WGS sequence"/>
</dbReference>
<evidence type="ECO:0000313" key="3">
    <source>
        <dbReference type="EMBL" id="VEL09902.1"/>
    </source>
</evidence>
<proteinExistence type="predicted"/>
<sequence length="194" mass="20748">MLLALLICPLTSPSSTLFTSVHRDLKPSNVLIVTNPRSGEARLVVGDFGLSRPLPEGRNEATNSLGGVFIPHFIGRPVVAATSKSSLGLQETVLGCVNLAETNLEQIADSNSISKAPNEQMKPSSIGVSVQYSLDASQSEEVVCSATNSDKTSAFQAFGTLGWMAPELCHPEANTLVSQPLWIFFLFAFFLHAL</sequence>
<accession>A0A448WEM7</accession>
<name>A0A448WEM7_9PLAT</name>
<dbReference type="GO" id="GO:0004672">
    <property type="term" value="F:protein kinase activity"/>
    <property type="evidence" value="ECO:0007669"/>
    <property type="project" value="InterPro"/>
</dbReference>
<feature type="domain" description="Protein kinase" evidence="2">
    <location>
        <begin position="1"/>
        <end position="194"/>
    </location>
</feature>
<dbReference type="EMBL" id="CAAALY010007541">
    <property type="protein sequence ID" value="VEL09902.1"/>
    <property type="molecule type" value="Genomic_DNA"/>
</dbReference>
<dbReference type="InterPro" id="IPR011009">
    <property type="entry name" value="Kinase-like_dom_sf"/>
</dbReference>
<dbReference type="SUPFAM" id="SSF56112">
    <property type="entry name" value="Protein kinase-like (PK-like)"/>
    <property type="match status" value="1"/>
</dbReference>
<comment type="caution">
    <text evidence="3">The sequence shown here is derived from an EMBL/GenBank/DDBJ whole genome shotgun (WGS) entry which is preliminary data.</text>
</comment>